<feature type="non-terminal residue" evidence="2">
    <location>
        <position position="57"/>
    </location>
</feature>
<dbReference type="AlphaFoldDB" id="A0A391NMQ1"/>
<dbReference type="InterPro" id="IPR032675">
    <property type="entry name" value="LRR_dom_sf"/>
</dbReference>
<dbReference type="EMBL" id="BDIP01001932">
    <property type="protein sequence ID" value="GCA62977.1"/>
    <property type="molecule type" value="Genomic_DNA"/>
</dbReference>
<reference evidence="2 3" key="1">
    <citation type="journal article" date="2018" name="PLoS ONE">
        <title>The draft genome of Kipferlia bialata reveals reductive genome evolution in fornicate parasites.</title>
        <authorList>
            <person name="Tanifuji G."/>
            <person name="Takabayashi S."/>
            <person name="Kume K."/>
            <person name="Takagi M."/>
            <person name="Nakayama T."/>
            <person name="Kamikawa R."/>
            <person name="Inagaki Y."/>
            <person name="Hashimoto T."/>
        </authorList>
    </citation>
    <scope>NUCLEOTIDE SEQUENCE [LARGE SCALE GENOMIC DNA]</scope>
    <source>
        <strain evidence="2">NY0173</strain>
    </source>
</reference>
<gene>
    <name evidence="2" type="ORF">KIPB_007086</name>
</gene>
<keyword evidence="3" id="KW-1185">Reference proteome</keyword>
<sequence length="57" mass="6263">MWKLIGFLAVVALAFGQCVGVSERDALVAIYNSTGGLTWNANNWEPLNPASDYCQWT</sequence>
<name>A0A391NMQ1_9EUKA</name>
<evidence type="ECO:0000256" key="1">
    <source>
        <dbReference type="SAM" id="SignalP"/>
    </source>
</evidence>
<organism evidence="2 3">
    <name type="scientific">Kipferlia bialata</name>
    <dbReference type="NCBI Taxonomy" id="797122"/>
    <lineage>
        <taxon>Eukaryota</taxon>
        <taxon>Metamonada</taxon>
        <taxon>Carpediemonas-like organisms</taxon>
        <taxon>Kipferlia</taxon>
    </lineage>
</organism>
<dbReference type="Gene3D" id="3.80.10.10">
    <property type="entry name" value="Ribonuclease Inhibitor"/>
    <property type="match status" value="1"/>
</dbReference>
<dbReference type="Proteomes" id="UP000265618">
    <property type="component" value="Unassembled WGS sequence"/>
</dbReference>
<protein>
    <submittedName>
        <fullName evidence="2">Uncharacterized protein</fullName>
    </submittedName>
</protein>
<evidence type="ECO:0000313" key="3">
    <source>
        <dbReference type="Proteomes" id="UP000265618"/>
    </source>
</evidence>
<keyword evidence="1" id="KW-0732">Signal</keyword>
<accession>A0A391NMQ1</accession>
<feature type="signal peptide" evidence="1">
    <location>
        <begin position="1"/>
        <end position="16"/>
    </location>
</feature>
<evidence type="ECO:0000313" key="2">
    <source>
        <dbReference type="EMBL" id="GCA62977.1"/>
    </source>
</evidence>
<feature type="chain" id="PRO_5017453139" evidence="1">
    <location>
        <begin position="17"/>
        <end position="57"/>
    </location>
</feature>
<proteinExistence type="predicted"/>
<comment type="caution">
    <text evidence="2">The sequence shown here is derived from an EMBL/GenBank/DDBJ whole genome shotgun (WGS) entry which is preliminary data.</text>
</comment>